<dbReference type="PANTHER" id="PTHR47968:SF54">
    <property type="entry name" value="KINESIN-LIKE PROTEIN NACK2"/>
    <property type="match status" value="1"/>
</dbReference>
<dbReference type="InterPro" id="IPR001752">
    <property type="entry name" value="Kinesin_motor_dom"/>
</dbReference>
<evidence type="ECO:0000313" key="5">
    <source>
        <dbReference type="Proteomes" id="UP000834106"/>
    </source>
</evidence>
<feature type="domain" description="Kinesin motor" evidence="3">
    <location>
        <begin position="1"/>
        <end position="167"/>
    </location>
</feature>
<dbReference type="GO" id="GO:0008017">
    <property type="term" value="F:microtubule binding"/>
    <property type="evidence" value="ECO:0007669"/>
    <property type="project" value="InterPro"/>
</dbReference>
<evidence type="ECO:0000256" key="1">
    <source>
        <dbReference type="ARBA" id="ARBA00023175"/>
    </source>
</evidence>
<dbReference type="InterPro" id="IPR027417">
    <property type="entry name" value="P-loop_NTPase"/>
</dbReference>
<keyword evidence="1" id="KW-0505">Motor protein</keyword>
<dbReference type="PROSITE" id="PS50067">
    <property type="entry name" value="KINESIN_MOTOR_2"/>
    <property type="match status" value="1"/>
</dbReference>
<reference evidence="4" key="1">
    <citation type="submission" date="2023-05" db="EMBL/GenBank/DDBJ databases">
        <authorList>
            <person name="Huff M."/>
        </authorList>
    </citation>
    <scope>NUCLEOTIDE SEQUENCE</scope>
</reference>
<dbReference type="GO" id="GO:0003777">
    <property type="term" value="F:microtubule motor activity"/>
    <property type="evidence" value="ECO:0007669"/>
    <property type="project" value="InterPro"/>
</dbReference>
<name>A0AAD2DRP1_9LAMI</name>
<dbReference type="GO" id="GO:0005524">
    <property type="term" value="F:ATP binding"/>
    <property type="evidence" value="ECO:0007669"/>
    <property type="project" value="InterPro"/>
</dbReference>
<evidence type="ECO:0000256" key="2">
    <source>
        <dbReference type="PROSITE-ProRule" id="PRU00283"/>
    </source>
</evidence>
<dbReference type="PANTHER" id="PTHR47968">
    <property type="entry name" value="CENTROMERE PROTEIN E"/>
    <property type="match status" value="1"/>
</dbReference>
<evidence type="ECO:0000259" key="3">
    <source>
        <dbReference type="PROSITE" id="PS50067"/>
    </source>
</evidence>
<comment type="caution">
    <text evidence="2">Lacks conserved residue(s) required for the propagation of feature annotation.</text>
</comment>
<dbReference type="EMBL" id="OU503041">
    <property type="protein sequence ID" value="CAI9763764.1"/>
    <property type="molecule type" value="Genomic_DNA"/>
</dbReference>
<evidence type="ECO:0000313" key="4">
    <source>
        <dbReference type="EMBL" id="CAI9763764.1"/>
    </source>
</evidence>
<dbReference type="InterPro" id="IPR027640">
    <property type="entry name" value="Kinesin-like_fam"/>
</dbReference>
<dbReference type="SMART" id="SM00129">
    <property type="entry name" value="KISc"/>
    <property type="match status" value="1"/>
</dbReference>
<keyword evidence="5" id="KW-1185">Reference proteome</keyword>
<organism evidence="4 5">
    <name type="scientific">Fraxinus pennsylvanica</name>
    <dbReference type="NCBI Taxonomy" id="56036"/>
    <lineage>
        <taxon>Eukaryota</taxon>
        <taxon>Viridiplantae</taxon>
        <taxon>Streptophyta</taxon>
        <taxon>Embryophyta</taxon>
        <taxon>Tracheophyta</taxon>
        <taxon>Spermatophyta</taxon>
        <taxon>Magnoliopsida</taxon>
        <taxon>eudicotyledons</taxon>
        <taxon>Gunneridae</taxon>
        <taxon>Pentapetalae</taxon>
        <taxon>asterids</taxon>
        <taxon>lamiids</taxon>
        <taxon>Lamiales</taxon>
        <taxon>Oleaceae</taxon>
        <taxon>Oleeae</taxon>
        <taxon>Fraxinus</taxon>
    </lineage>
</organism>
<dbReference type="Proteomes" id="UP000834106">
    <property type="component" value="Chromosome 6"/>
</dbReference>
<protein>
    <recommendedName>
        <fullName evidence="3">Kinesin motor domain-containing protein</fullName>
    </recommendedName>
</protein>
<comment type="similarity">
    <text evidence="2">Belongs to the TRAFAC class myosin-kinesin ATPase superfamily. Kinesin family.</text>
</comment>
<dbReference type="InterPro" id="IPR036961">
    <property type="entry name" value="Kinesin_motor_dom_sf"/>
</dbReference>
<sequence length="167" mass="19064">MRENCRGMRFQIPWECINNTTIIFKNSLQERTLLPAAYTFDRVFGCDRHTKQVYKEAAKKVALSVLSGINSSIFAYGQTSSGKIYTMSGVTECAVVDIYDYIDNHCEREFVLKFSAMEIYNESVIDLLSTDSTQLRLLDDLERDYGREIFKGDFKGLGPSKGAPRRL</sequence>
<proteinExistence type="inferred from homology"/>
<gene>
    <name evidence="4" type="ORF">FPE_LOCUS11194</name>
</gene>
<dbReference type="Pfam" id="PF00225">
    <property type="entry name" value="Kinesin"/>
    <property type="match status" value="1"/>
</dbReference>
<accession>A0AAD2DRP1</accession>
<dbReference type="Gene3D" id="3.40.850.10">
    <property type="entry name" value="Kinesin motor domain"/>
    <property type="match status" value="1"/>
</dbReference>
<dbReference type="GO" id="GO:0007018">
    <property type="term" value="P:microtubule-based movement"/>
    <property type="evidence" value="ECO:0007669"/>
    <property type="project" value="InterPro"/>
</dbReference>
<dbReference type="SUPFAM" id="SSF52540">
    <property type="entry name" value="P-loop containing nucleoside triphosphate hydrolases"/>
    <property type="match status" value="1"/>
</dbReference>
<dbReference type="AlphaFoldDB" id="A0AAD2DRP1"/>